<proteinExistence type="predicted"/>
<comment type="caution">
    <text evidence="1">The sequence shown here is derived from an EMBL/GenBank/DDBJ whole genome shotgun (WGS) entry which is preliminary data.</text>
</comment>
<evidence type="ECO:0000313" key="2">
    <source>
        <dbReference type="Proteomes" id="UP000606115"/>
    </source>
</evidence>
<sequence length="245" mass="27576">MKRTYGHGRPPVGVIIESGMHAYRVLKIREPLDDSYKFEVVTERLTGIDKGDHYTIRPTRDQPYWTYLDEHYAVCNQCGELPPCSGVKAERALEKSMEAMAVPDGYCPACKEPITRRQKKHVFPGPNLINPFGAHTVQFHQRSQCASSAAEYEERWVNAEPGRERSLLTLKCTGHITVHHDGTGECHGRNDGTDCPSIYAWHRSRAACYAMNHGCGKQCRAEGHPGIRLHHDLTPDGQLKGMLNQ</sequence>
<dbReference type="RefSeq" id="WP_188684607.1">
    <property type="nucleotide sequence ID" value="NZ_BMKX01000002.1"/>
</dbReference>
<gene>
    <name evidence="1" type="ORF">GCM10007173_13540</name>
</gene>
<protein>
    <submittedName>
        <fullName evidence="1">Uncharacterized protein</fullName>
    </submittedName>
</protein>
<dbReference type="EMBL" id="BMKX01000002">
    <property type="protein sequence ID" value="GGJ56003.1"/>
    <property type="molecule type" value="Genomic_DNA"/>
</dbReference>
<evidence type="ECO:0000313" key="1">
    <source>
        <dbReference type="EMBL" id="GGJ56003.1"/>
    </source>
</evidence>
<keyword evidence="2" id="KW-1185">Reference proteome</keyword>
<dbReference type="Proteomes" id="UP000606115">
    <property type="component" value="Unassembled WGS sequence"/>
</dbReference>
<accession>A0ABQ2DHP3</accession>
<reference evidence="2" key="1">
    <citation type="journal article" date="2019" name="Int. J. Syst. Evol. Microbiol.">
        <title>The Global Catalogue of Microorganisms (GCM) 10K type strain sequencing project: providing services to taxonomists for standard genome sequencing and annotation.</title>
        <authorList>
            <consortium name="The Broad Institute Genomics Platform"/>
            <consortium name="The Broad Institute Genome Sequencing Center for Infectious Disease"/>
            <person name="Wu L."/>
            <person name="Ma J."/>
        </authorList>
    </citation>
    <scope>NUCLEOTIDE SEQUENCE [LARGE SCALE GENOMIC DNA]</scope>
    <source>
        <strain evidence="2">CGMCC 1.3685</strain>
    </source>
</reference>
<dbReference type="GeneID" id="303303731"/>
<name>A0ABQ2DHP3_9MICC</name>
<organism evidence="1 2">
    <name type="scientific">Glutamicibacter ardleyensis</name>
    <dbReference type="NCBI Taxonomy" id="225894"/>
    <lineage>
        <taxon>Bacteria</taxon>
        <taxon>Bacillati</taxon>
        <taxon>Actinomycetota</taxon>
        <taxon>Actinomycetes</taxon>
        <taxon>Micrococcales</taxon>
        <taxon>Micrococcaceae</taxon>
        <taxon>Glutamicibacter</taxon>
    </lineage>
</organism>